<protein>
    <submittedName>
        <fullName evidence="1">Uncharacterized protein</fullName>
    </submittedName>
</protein>
<dbReference type="EMBL" id="JAIQCJ010002596">
    <property type="protein sequence ID" value="KAJ8775696.1"/>
    <property type="molecule type" value="Genomic_DNA"/>
</dbReference>
<name>A0AB34G7K5_ESCRO</name>
<evidence type="ECO:0000313" key="1">
    <source>
        <dbReference type="EMBL" id="KAJ8775696.1"/>
    </source>
</evidence>
<comment type="caution">
    <text evidence="1">The sequence shown here is derived from an EMBL/GenBank/DDBJ whole genome shotgun (WGS) entry which is preliminary data.</text>
</comment>
<dbReference type="Proteomes" id="UP001159641">
    <property type="component" value="Unassembled WGS sequence"/>
</dbReference>
<dbReference type="GO" id="GO:0006412">
    <property type="term" value="P:translation"/>
    <property type="evidence" value="ECO:0007669"/>
    <property type="project" value="InterPro"/>
</dbReference>
<dbReference type="InterPro" id="IPR036049">
    <property type="entry name" value="Ribosomal_uL29_sf"/>
</dbReference>
<evidence type="ECO:0000313" key="2">
    <source>
        <dbReference type="Proteomes" id="UP001159641"/>
    </source>
</evidence>
<dbReference type="AlphaFoldDB" id="A0AB34G7K5"/>
<dbReference type="Gene3D" id="1.10.287.310">
    <property type="match status" value="1"/>
</dbReference>
<accession>A0AB34G7K5</accession>
<dbReference type="GO" id="GO:0003735">
    <property type="term" value="F:structural constituent of ribosome"/>
    <property type="evidence" value="ECO:0007669"/>
    <property type="project" value="InterPro"/>
</dbReference>
<keyword evidence="2" id="KW-1185">Reference proteome</keyword>
<proteinExistence type="predicted"/>
<sequence length="109" mass="12571">MSREQGISFPETITESIAKYSFLTASLWMLTKRRRKVVEDMLEDEEEEDDKDDKWKRPSECAAMAKTNAQNLPSKKVELLKHLDHLKVELSQVHIAQVTGGIWSKLPET</sequence>
<gene>
    <name evidence="1" type="ORF">J1605_016244</name>
</gene>
<dbReference type="GO" id="GO:0005840">
    <property type="term" value="C:ribosome"/>
    <property type="evidence" value="ECO:0007669"/>
    <property type="project" value="InterPro"/>
</dbReference>
<reference evidence="1 2" key="1">
    <citation type="submission" date="2022-11" db="EMBL/GenBank/DDBJ databases">
        <title>Whole genome sequence of Eschrichtius robustus ER-17-0199.</title>
        <authorList>
            <person name="Bruniche-Olsen A."/>
            <person name="Black A.N."/>
            <person name="Fields C.J."/>
            <person name="Walden K."/>
            <person name="Dewoody J.A."/>
        </authorList>
    </citation>
    <scope>NUCLEOTIDE SEQUENCE [LARGE SCALE GENOMIC DNA]</scope>
    <source>
        <strain evidence="1">ER-17-0199</strain>
        <tissue evidence="1">Blubber</tissue>
    </source>
</reference>
<organism evidence="1 2">
    <name type="scientific">Eschrichtius robustus</name>
    <name type="common">California gray whale</name>
    <name type="synonym">Eschrichtius gibbosus</name>
    <dbReference type="NCBI Taxonomy" id="9764"/>
    <lineage>
        <taxon>Eukaryota</taxon>
        <taxon>Metazoa</taxon>
        <taxon>Chordata</taxon>
        <taxon>Craniata</taxon>
        <taxon>Vertebrata</taxon>
        <taxon>Euteleostomi</taxon>
        <taxon>Mammalia</taxon>
        <taxon>Eutheria</taxon>
        <taxon>Laurasiatheria</taxon>
        <taxon>Artiodactyla</taxon>
        <taxon>Whippomorpha</taxon>
        <taxon>Cetacea</taxon>
        <taxon>Mysticeti</taxon>
        <taxon>Eschrichtiidae</taxon>
        <taxon>Eschrichtius</taxon>
    </lineage>
</organism>